<name>A8BPY0_GIAIC</name>
<gene>
    <name evidence="1" type="ORF">GL50803_0015605</name>
</gene>
<organism evidence="1 2">
    <name type="scientific">Giardia intestinalis (strain ATCC 50803 / WB clone C6)</name>
    <name type="common">Giardia lamblia</name>
    <dbReference type="NCBI Taxonomy" id="184922"/>
    <lineage>
        <taxon>Eukaryota</taxon>
        <taxon>Metamonada</taxon>
        <taxon>Diplomonadida</taxon>
        <taxon>Hexamitidae</taxon>
        <taxon>Giardiinae</taxon>
        <taxon>Giardia</taxon>
    </lineage>
</organism>
<accession>A8BPY0</accession>
<dbReference type="RefSeq" id="XP_001705697.1">
    <property type="nucleotide sequence ID" value="XM_001705645.1"/>
</dbReference>
<dbReference type="Proteomes" id="UP000001548">
    <property type="component" value="Unassembled WGS sequence"/>
</dbReference>
<proteinExistence type="predicted"/>
<dbReference type="VEuPathDB" id="GiardiaDB:GL50803_15605"/>
<dbReference type="KEGG" id="gla:GL50803_0015605"/>
<dbReference type="GeneID" id="5698582"/>
<dbReference type="EMBL" id="AACB03000002">
    <property type="protein sequence ID" value="KAE8304326.1"/>
    <property type="molecule type" value="Genomic_DNA"/>
</dbReference>
<evidence type="ECO:0000313" key="1">
    <source>
        <dbReference type="EMBL" id="KAE8304326.1"/>
    </source>
</evidence>
<keyword evidence="2" id="KW-1185">Reference proteome</keyword>
<evidence type="ECO:0000313" key="2">
    <source>
        <dbReference type="Proteomes" id="UP000001548"/>
    </source>
</evidence>
<dbReference type="AlphaFoldDB" id="A8BPY0"/>
<comment type="caution">
    <text evidence="1">The sequence shown here is derived from an EMBL/GenBank/DDBJ whole genome shotgun (WGS) entry which is preliminary data.</text>
</comment>
<dbReference type="HOGENOM" id="CLU_061297_0_0_1"/>
<dbReference type="OMA" id="TSGHYMC"/>
<sequence length="382" mass="42856">MFSARPALHRQEDGPRYCGVTTLNPCRCCECPNWERHGCHCPPNNNVTQDDVNQYLAFERRRMARRALDPEWQAIDPIENGRPCIDPGCPPRSFSQCSPRPGSRAFGEGALGCCGEVFDPDHPCCEACAEAHKIPTHGKATSFQDHSYKLNYPYKTLSTVQKQQNPYGASKSARYSISSDASPSEVYKSACSARKSYVFKVPRKDDTYGRFVCMSGRPLIYCTNKYVPSLDAHIQCLPPQFQGHLRTSGHYMCYIDPAAGSRYGLSDQGQTPEIRSATAYQTKVQNMQKDNDRRLAVLNDLEVRLREGGVDFQDTRLPNKEKTLEMLMSPSDMLNVDKLGSNKIYLQQEKDKALASSCTRQRAGIGIGDGRHNCQIYSRLGK</sequence>
<protein>
    <submittedName>
        <fullName evidence="1">Uncharacterized protein</fullName>
    </submittedName>
</protein>
<reference evidence="1 2" key="1">
    <citation type="journal article" date="2007" name="Science">
        <title>Genomic minimalism in the early diverging intestinal parasite Giardia lamblia.</title>
        <authorList>
            <person name="Morrison H.G."/>
            <person name="McArthur A.G."/>
            <person name="Gillin F.D."/>
            <person name="Aley S.B."/>
            <person name="Adam R.D."/>
            <person name="Olsen G.J."/>
            <person name="Best A.A."/>
            <person name="Cande W.Z."/>
            <person name="Chen F."/>
            <person name="Cipriano M.J."/>
            <person name="Davids B.J."/>
            <person name="Dawson S.C."/>
            <person name="Elmendorf H.G."/>
            <person name="Hehl A.B."/>
            <person name="Holder M.E."/>
            <person name="Huse S.M."/>
            <person name="Kim U.U."/>
            <person name="Lasek-Nesselquist E."/>
            <person name="Manning G."/>
            <person name="Nigam A."/>
            <person name="Nixon J.E."/>
            <person name="Palm D."/>
            <person name="Passamaneck N.E."/>
            <person name="Prabhu A."/>
            <person name="Reich C.I."/>
            <person name="Reiner D.S."/>
            <person name="Samuelson J."/>
            <person name="Svard S.G."/>
            <person name="Sogin M.L."/>
        </authorList>
    </citation>
    <scope>NUCLEOTIDE SEQUENCE [LARGE SCALE GENOMIC DNA]</scope>
    <source>
        <strain evidence="1 2">WB C6</strain>
    </source>
</reference>